<proteinExistence type="predicted"/>
<accession>A0A835LKV1</accession>
<dbReference type="GO" id="GO:0005687">
    <property type="term" value="C:U4 snRNP"/>
    <property type="evidence" value="ECO:0007669"/>
    <property type="project" value="TreeGrafter"/>
</dbReference>
<dbReference type="GO" id="GO:0046540">
    <property type="term" value="C:U4/U6 x U5 tri-snRNP complex"/>
    <property type="evidence" value="ECO:0007669"/>
    <property type="project" value="InterPro"/>
</dbReference>
<dbReference type="GO" id="GO:0000244">
    <property type="term" value="P:spliceosomal tri-snRNP complex assembly"/>
    <property type="evidence" value="ECO:0007669"/>
    <property type="project" value="InterPro"/>
</dbReference>
<gene>
    <name evidence="1" type="ORF">IFM89_028299</name>
</gene>
<dbReference type="AlphaFoldDB" id="A0A835LKV1"/>
<dbReference type="PANTHER" id="PTHR13904:SF0">
    <property type="entry name" value="U4_U6 SMALL NUCLEAR RIBONUCLEOPROTEIN PRP31"/>
    <property type="match status" value="1"/>
</dbReference>
<dbReference type="OrthoDB" id="1303012at2759"/>
<dbReference type="GO" id="GO:0071011">
    <property type="term" value="C:precatalytic spliceosome"/>
    <property type="evidence" value="ECO:0007669"/>
    <property type="project" value="TreeGrafter"/>
</dbReference>
<sequence length="109" mass="12499">MNNTEDIIGDSFLADLDDLRFCDSKEEDVEGGLNVSVNYDELESVSKLQKTQCYLDRMKKVEDKLENKGNMSDRGDDNLEYKLLVECNALSADIDNEIVTVHNFIRSHY</sequence>
<name>A0A835LKV1_9MAGN</name>
<organism evidence="1 2">
    <name type="scientific">Coptis chinensis</name>
    <dbReference type="NCBI Taxonomy" id="261450"/>
    <lineage>
        <taxon>Eukaryota</taxon>
        <taxon>Viridiplantae</taxon>
        <taxon>Streptophyta</taxon>
        <taxon>Embryophyta</taxon>
        <taxon>Tracheophyta</taxon>
        <taxon>Spermatophyta</taxon>
        <taxon>Magnoliopsida</taxon>
        <taxon>Ranunculales</taxon>
        <taxon>Ranunculaceae</taxon>
        <taxon>Coptidoideae</taxon>
        <taxon>Coptis</taxon>
    </lineage>
</organism>
<dbReference type="InterPro" id="IPR027105">
    <property type="entry name" value="Prp31"/>
</dbReference>
<evidence type="ECO:0000313" key="2">
    <source>
        <dbReference type="Proteomes" id="UP000631114"/>
    </source>
</evidence>
<reference evidence="1 2" key="1">
    <citation type="submission" date="2020-10" db="EMBL/GenBank/DDBJ databases">
        <title>The Coptis chinensis genome and diversification of protoberbering-type alkaloids.</title>
        <authorList>
            <person name="Wang B."/>
            <person name="Shu S."/>
            <person name="Song C."/>
            <person name="Liu Y."/>
        </authorList>
    </citation>
    <scope>NUCLEOTIDE SEQUENCE [LARGE SCALE GENOMIC DNA]</scope>
    <source>
        <strain evidence="1">HL-2020</strain>
        <tissue evidence="1">Leaf</tissue>
    </source>
</reference>
<comment type="caution">
    <text evidence="1">The sequence shown here is derived from an EMBL/GenBank/DDBJ whole genome shotgun (WGS) entry which is preliminary data.</text>
</comment>
<evidence type="ECO:0000313" key="1">
    <source>
        <dbReference type="EMBL" id="KAF9598630.1"/>
    </source>
</evidence>
<dbReference type="Proteomes" id="UP000631114">
    <property type="component" value="Unassembled WGS sequence"/>
</dbReference>
<dbReference type="Gene3D" id="1.10.287.4070">
    <property type="match status" value="1"/>
</dbReference>
<keyword evidence="2" id="KW-1185">Reference proteome</keyword>
<dbReference type="EMBL" id="JADFTS010000007">
    <property type="protein sequence ID" value="KAF9598630.1"/>
    <property type="molecule type" value="Genomic_DNA"/>
</dbReference>
<protein>
    <submittedName>
        <fullName evidence="1">Uncharacterized protein</fullName>
    </submittedName>
</protein>
<dbReference type="PANTHER" id="PTHR13904">
    <property type="entry name" value="PRE-MRNA SPLICING FACTOR PRP31"/>
    <property type="match status" value="1"/>
</dbReference>